<organism evidence="1 2">
    <name type="scientific">Pseudooctadecabacter jejudonensis</name>
    <dbReference type="NCBI Taxonomy" id="1391910"/>
    <lineage>
        <taxon>Bacteria</taxon>
        <taxon>Pseudomonadati</taxon>
        <taxon>Pseudomonadota</taxon>
        <taxon>Alphaproteobacteria</taxon>
        <taxon>Rhodobacterales</taxon>
        <taxon>Paracoccaceae</taxon>
        <taxon>Pseudooctadecabacter</taxon>
    </lineage>
</organism>
<sequence>MNPHTKSLRLLSDTLQTRKEDEEVLIDYYSRLRGIGQDLKGQMSTAYAQTGVGLSLGLAFDFGSFVCPGVHIDAALKAKGAGTAHGILTLHRGARVAWFADIKHPPLPPKNPSPADQAPIARTDWSTDRPYCLSFLRGSTWEYGIDGKVGVWAGFGDAGDVDETGAAIGGELDLGGMGVTTRLCDPVPSHYPSYNADLIKRDLNGIFKENAKNAAAAWLILVGKGRKLALGDGVPIHSTNFLARKMAAFRGAAGTPLQDVANVWDTHDTAFVSRSGGDALWSIGDMLASAADTLRNKRKLGKLRTKDLIADLEKAYERFDTLYQDAREKLDDLAASSRGKVAAPRGYQMTFLLKNAAHHRRNEAETHLKVLRRIRDMTHFNAIAKTAIKAREVPKCYLDVNVVEGHATASATAKIVLPQLGQKDSKIMPRAVAQIKGKCYKKRIGSRYQSFTPGHGRTLLNTQDSVVTYASKLVTETRALSGFGKGTTGKPTETEYNLVTMSYRTVTAQWFDDKGTESYKALPNGSGVTFGMSVLRSRIIDYTKACKALSPLSVNNKTALSKDQIALEEAMEAQLRISHRELRAAFRASPDTMLEDTDASDAFVIELSHAFEDPVGLTFVKKDFRVKNMFDLPLVQQLLAAKPGVRVKGIRPQVIRIRYRVQQDEDRTRGLFSLGWNPLVNLEEGKTRESVNPFSSQGNYDENLQEAEQFKSFDGFDPKKVKSPFTVVPEIAAQTSFDLTRVSRVGTECVISLHEYHIPPHYFPQDFGAERAASLTRMNAKRDAELLVPPVLLFSQ</sequence>
<dbReference type="OrthoDB" id="9832028at2"/>
<keyword evidence="2" id="KW-1185">Reference proteome</keyword>
<dbReference type="Proteomes" id="UP000193623">
    <property type="component" value="Unassembled WGS sequence"/>
</dbReference>
<dbReference type="AlphaFoldDB" id="A0A1Y5SIQ4"/>
<proteinExistence type="predicted"/>
<accession>A0A1Y5SIQ4</accession>
<name>A0A1Y5SIQ4_9RHOB</name>
<gene>
    <name evidence="1" type="ORF">PSJ8397_02051</name>
</gene>
<dbReference type="EMBL" id="FWFT01000003">
    <property type="protein sequence ID" value="SLN41057.1"/>
    <property type="molecule type" value="Genomic_DNA"/>
</dbReference>
<evidence type="ECO:0000313" key="2">
    <source>
        <dbReference type="Proteomes" id="UP000193623"/>
    </source>
</evidence>
<dbReference type="RefSeq" id="WP_085864481.1">
    <property type="nucleotide sequence ID" value="NZ_FWFT01000003.1"/>
</dbReference>
<protein>
    <submittedName>
        <fullName evidence="1">Uncharacterized protein</fullName>
    </submittedName>
</protein>
<reference evidence="1 2" key="1">
    <citation type="submission" date="2017-03" db="EMBL/GenBank/DDBJ databases">
        <authorList>
            <person name="Afonso C.L."/>
            <person name="Miller P.J."/>
            <person name="Scott M.A."/>
            <person name="Spackman E."/>
            <person name="Goraichik I."/>
            <person name="Dimitrov K.M."/>
            <person name="Suarez D.L."/>
            <person name="Swayne D.E."/>
        </authorList>
    </citation>
    <scope>NUCLEOTIDE SEQUENCE [LARGE SCALE GENOMIC DNA]</scope>
    <source>
        <strain evidence="1 2">CECT 8397</strain>
    </source>
</reference>
<evidence type="ECO:0000313" key="1">
    <source>
        <dbReference type="EMBL" id="SLN41057.1"/>
    </source>
</evidence>